<feature type="domain" description="Large ribosomal subunit protein uL5 C-terminal" evidence="7">
    <location>
        <begin position="65"/>
        <end position="162"/>
    </location>
</feature>
<evidence type="ECO:0000259" key="6">
    <source>
        <dbReference type="Pfam" id="PF00281"/>
    </source>
</evidence>
<accession>A0A1X0Q954</accession>
<protein>
    <submittedName>
        <fullName evidence="8">RL111</fullName>
    </submittedName>
</protein>
<evidence type="ECO:0000313" key="9">
    <source>
        <dbReference type="Proteomes" id="UP000192356"/>
    </source>
</evidence>
<keyword evidence="3 5" id="KW-0689">Ribosomal protein</keyword>
<comment type="caution">
    <text evidence="8">The sequence shown here is derived from an EMBL/GenBank/DDBJ whole genome shotgun (WGS) entry which is preliminary data.</text>
</comment>
<dbReference type="InterPro" id="IPR031310">
    <property type="entry name" value="Ribosomal_uL5_N"/>
</dbReference>
<comment type="similarity">
    <text evidence="2 5">Belongs to the universal ribosomal protein uL5 family.</text>
</comment>
<comment type="function">
    <text evidence="1">Component of the ribosome, a large ribonucleoprotein complex responsible for the synthesis of proteins in the cell. The small ribosomal subunit (SSU) binds messenger RNAs (mRNAs) and translates the encoded message by selecting cognate aminoacyl-transfer RNA (tRNA) molecules. The large subunit (LSU) contains the ribosomal catalytic site termed the peptidyl transferase center (PTC), which catalyzes the formation of peptide bonds, thereby polymerizing the amino acids delivered by tRNAs into a polypeptide chain. The nascent polypeptides leave the ribosome through a tunnel in the LSU and interact with protein factors that function in enzymatic processing, targeting, and the membrane insertion of nascent chains at the exit of the ribosomal tunnel.</text>
</comment>
<keyword evidence="4 5" id="KW-0687">Ribonucleoprotein</keyword>
<evidence type="ECO:0000256" key="2">
    <source>
        <dbReference type="ARBA" id="ARBA00008553"/>
    </source>
</evidence>
<dbReference type="SUPFAM" id="SSF55282">
    <property type="entry name" value="RL5-like"/>
    <property type="match status" value="1"/>
</dbReference>
<dbReference type="Gene3D" id="3.30.1440.10">
    <property type="match status" value="1"/>
</dbReference>
<gene>
    <name evidence="8" type="primary">RL111</name>
    <name evidence="8" type="ORF">HERIO_1761</name>
</gene>
<evidence type="ECO:0000256" key="3">
    <source>
        <dbReference type="ARBA" id="ARBA00022980"/>
    </source>
</evidence>
<evidence type="ECO:0000256" key="1">
    <source>
        <dbReference type="ARBA" id="ARBA00004021"/>
    </source>
</evidence>
<dbReference type="GO" id="GO:0005840">
    <property type="term" value="C:ribosome"/>
    <property type="evidence" value="ECO:0007669"/>
    <property type="project" value="UniProtKB-KW"/>
</dbReference>
<dbReference type="VEuPathDB" id="MicrosporidiaDB:A0H76_1638"/>
<keyword evidence="9" id="KW-1185">Reference proteome</keyword>
<dbReference type="GO" id="GO:0003735">
    <property type="term" value="F:structural constituent of ribosome"/>
    <property type="evidence" value="ECO:0007669"/>
    <property type="project" value="InterPro"/>
</dbReference>
<dbReference type="VEuPathDB" id="MicrosporidiaDB:HERIO_1761"/>
<dbReference type="PIRSF" id="PIRSF002161">
    <property type="entry name" value="Ribosomal_L5"/>
    <property type="match status" value="1"/>
</dbReference>
<evidence type="ECO:0000256" key="4">
    <source>
        <dbReference type="ARBA" id="ARBA00023274"/>
    </source>
</evidence>
<dbReference type="InterPro" id="IPR057266">
    <property type="entry name" value="Ribosomal_uL5_euk/arc-type"/>
</dbReference>
<dbReference type="FunFam" id="3.30.1440.10:FF:000002">
    <property type="entry name" value="60S ribosomal protein L11"/>
    <property type="match status" value="1"/>
</dbReference>
<dbReference type="OrthoDB" id="1734943at2759"/>
<dbReference type="PANTHER" id="PTHR11994">
    <property type="entry name" value="60S RIBOSOMAL PROTEIN L11-RELATED"/>
    <property type="match status" value="1"/>
</dbReference>
<evidence type="ECO:0000256" key="5">
    <source>
        <dbReference type="RuleBase" id="RU003930"/>
    </source>
</evidence>
<dbReference type="GO" id="GO:0006412">
    <property type="term" value="P:translation"/>
    <property type="evidence" value="ECO:0007669"/>
    <property type="project" value="InterPro"/>
</dbReference>
<dbReference type="InterPro" id="IPR031309">
    <property type="entry name" value="Ribosomal_uL5_C"/>
</dbReference>
<organism evidence="8 9">
    <name type="scientific">Hepatospora eriocheir</name>
    <dbReference type="NCBI Taxonomy" id="1081669"/>
    <lineage>
        <taxon>Eukaryota</taxon>
        <taxon>Fungi</taxon>
        <taxon>Fungi incertae sedis</taxon>
        <taxon>Microsporidia</taxon>
        <taxon>Hepatosporidae</taxon>
        <taxon>Hepatospora</taxon>
    </lineage>
</organism>
<feature type="domain" description="Large ribosomal subunit protein uL5 N-terminal" evidence="6">
    <location>
        <begin position="7"/>
        <end position="60"/>
    </location>
</feature>
<dbReference type="Proteomes" id="UP000192356">
    <property type="component" value="Unassembled WGS sequence"/>
</dbReference>
<dbReference type="AlphaFoldDB" id="A0A1X0Q954"/>
<dbReference type="Pfam" id="PF00281">
    <property type="entry name" value="Ribosomal_L5"/>
    <property type="match status" value="1"/>
</dbReference>
<proteinExistence type="inferred from homology"/>
<evidence type="ECO:0000259" key="7">
    <source>
        <dbReference type="Pfam" id="PF00673"/>
    </source>
</evidence>
<evidence type="ECO:0000313" key="8">
    <source>
        <dbReference type="EMBL" id="ORD96297.1"/>
    </source>
</evidence>
<dbReference type="EMBL" id="LVKB01000103">
    <property type="protein sequence ID" value="ORD96297.1"/>
    <property type="molecule type" value="Genomic_DNA"/>
</dbReference>
<dbReference type="InterPro" id="IPR002132">
    <property type="entry name" value="Ribosomal_uL5"/>
</dbReference>
<reference evidence="8 9" key="1">
    <citation type="journal article" date="2017" name="Environ. Microbiol.">
        <title>Decay of the glycolytic pathway and adaptation to intranuclear parasitism within Enterocytozoonidae microsporidia.</title>
        <authorList>
            <person name="Wiredu Boakye D."/>
            <person name="Jaroenlak P."/>
            <person name="Prachumwat A."/>
            <person name="Williams T.A."/>
            <person name="Bateman K.S."/>
            <person name="Itsathitphaisarn O."/>
            <person name="Sritunyalucksana K."/>
            <person name="Paszkiewicz K.H."/>
            <person name="Moore K.A."/>
            <person name="Stentiford G.D."/>
            <person name="Williams B.A."/>
        </authorList>
    </citation>
    <scope>NUCLEOTIDE SEQUENCE [LARGE SCALE GENOMIC DNA]</scope>
    <source>
        <strain evidence="8 9">GB1</strain>
    </source>
</reference>
<name>A0A1X0Q954_9MICR</name>
<dbReference type="InterPro" id="IPR022803">
    <property type="entry name" value="Ribosomal_uL5_dom_sf"/>
</dbReference>
<sequence length="173" mass="19783">MNDQVINKFKEVRIQKLCINSNIKPKNNELDKCKQVLKQISGQEPFTSKSKYTIRGWGIRRNERISASVTVKGKKAKEILLNALKVKELTLPESCFSDQGNFGFGIEEHIDLGIKYDPSIGIFGMNFYVVLDRPGSRVAKRRRCKSRIGKKQRVTKKDGMKFFTLKLNGEISN</sequence>
<dbReference type="Pfam" id="PF00673">
    <property type="entry name" value="Ribosomal_L5_C"/>
    <property type="match status" value="1"/>
</dbReference>
<dbReference type="GO" id="GO:1990904">
    <property type="term" value="C:ribonucleoprotein complex"/>
    <property type="evidence" value="ECO:0007669"/>
    <property type="project" value="UniProtKB-KW"/>
</dbReference>
<dbReference type="NCBIfam" id="NF003258">
    <property type="entry name" value="PRK04219.1"/>
    <property type="match status" value="1"/>
</dbReference>